<proteinExistence type="predicted"/>
<dbReference type="EMBL" id="NTJZ01000011">
    <property type="protein sequence ID" value="PDH33034.1"/>
    <property type="molecule type" value="Genomic_DNA"/>
</dbReference>
<dbReference type="GO" id="GO:0008982">
    <property type="term" value="F:protein-N(PI)-phosphohistidine-sugar phosphotransferase activity"/>
    <property type="evidence" value="ECO:0007669"/>
    <property type="project" value="InterPro"/>
</dbReference>
<organism evidence="2 3">
    <name type="scientific">OM182 bacterium MED-G28</name>
    <dbReference type="NCBI Taxonomy" id="1986256"/>
    <lineage>
        <taxon>Bacteria</taxon>
        <taxon>Pseudomonadati</taxon>
        <taxon>Pseudomonadota</taxon>
        <taxon>Gammaproteobacteria</taxon>
        <taxon>OMG group</taxon>
        <taxon>OM182 clade</taxon>
    </lineage>
</organism>
<dbReference type="NCBIfam" id="TIGR01419">
    <property type="entry name" value="nitro_reg_IIA"/>
    <property type="match status" value="1"/>
</dbReference>
<dbReference type="PROSITE" id="PS51094">
    <property type="entry name" value="PTS_EIIA_TYPE_2"/>
    <property type="match status" value="1"/>
</dbReference>
<dbReference type="AlphaFoldDB" id="A0A2A5W9R3"/>
<dbReference type="Proteomes" id="UP000219329">
    <property type="component" value="Unassembled WGS sequence"/>
</dbReference>
<feature type="domain" description="PTS EIIA type-2" evidence="1">
    <location>
        <begin position="5"/>
        <end position="149"/>
    </location>
</feature>
<sequence>MQLKDFLTRDRCYCRIEGVSKKRLLENISKLLSKQFSNLDDNEIFNAIMAREQLGSTGLGNGIAVPHCRVPHCETIIGALITLENAIDFDAIDGKKVDLIFLLIVPEEKTDDHIKALGGLAELFNDPNFCSTIRQAQNSSDLYKVTLLF</sequence>
<comment type="caution">
    <text evidence="2">The sequence shown here is derived from an EMBL/GenBank/DDBJ whole genome shotgun (WGS) entry which is preliminary data.</text>
</comment>
<dbReference type="PANTHER" id="PTHR47738">
    <property type="entry name" value="PTS SYSTEM FRUCTOSE-LIKE EIIA COMPONENT-RELATED"/>
    <property type="match status" value="1"/>
</dbReference>
<gene>
    <name evidence="2" type="primary">ptsN</name>
    <name evidence="2" type="ORF">CNF02_10010</name>
</gene>
<dbReference type="InterPro" id="IPR051541">
    <property type="entry name" value="PTS_SugarTrans_NitroReg"/>
</dbReference>
<dbReference type="CDD" id="cd00211">
    <property type="entry name" value="PTS_IIA_fru"/>
    <property type="match status" value="1"/>
</dbReference>
<accession>A0A2A5W9R3</accession>
<dbReference type="GO" id="GO:0030295">
    <property type="term" value="F:protein kinase activator activity"/>
    <property type="evidence" value="ECO:0007669"/>
    <property type="project" value="TreeGrafter"/>
</dbReference>
<protein>
    <submittedName>
        <fullName evidence="2">PTS IIA-like nitrogen-regulatory protein PtsN</fullName>
    </submittedName>
</protein>
<reference evidence="2 3" key="1">
    <citation type="submission" date="2017-08" db="EMBL/GenBank/DDBJ databases">
        <title>Fine stratification of microbial communities through a metagenomic profile of the photic zone.</title>
        <authorList>
            <person name="Haro-Moreno J.M."/>
            <person name="Lopez-Perez M."/>
            <person name="De La Torre J."/>
            <person name="Picazo A."/>
            <person name="Camacho A."/>
            <person name="Rodriguez-Valera F."/>
        </authorList>
    </citation>
    <scope>NUCLEOTIDE SEQUENCE [LARGE SCALE GENOMIC DNA]</scope>
    <source>
        <strain evidence="2">MED-G28</strain>
    </source>
</reference>
<dbReference type="Gene3D" id="3.40.930.10">
    <property type="entry name" value="Mannitol-specific EII, Chain A"/>
    <property type="match status" value="1"/>
</dbReference>
<dbReference type="Pfam" id="PF00359">
    <property type="entry name" value="PTS_EIIA_2"/>
    <property type="match status" value="1"/>
</dbReference>
<dbReference type="InterPro" id="IPR006320">
    <property type="entry name" value="PTS_Nitro_regul"/>
</dbReference>
<evidence type="ECO:0000313" key="3">
    <source>
        <dbReference type="Proteomes" id="UP000219329"/>
    </source>
</evidence>
<dbReference type="GO" id="GO:0009401">
    <property type="term" value="P:phosphoenolpyruvate-dependent sugar phosphotransferase system"/>
    <property type="evidence" value="ECO:0007669"/>
    <property type="project" value="InterPro"/>
</dbReference>
<name>A0A2A5W9R3_9GAMM</name>
<dbReference type="InterPro" id="IPR016152">
    <property type="entry name" value="PTrfase/Anion_transptr"/>
</dbReference>
<dbReference type="SUPFAM" id="SSF55804">
    <property type="entry name" value="Phoshotransferase/anion transport protein"/>
    <property type="match status" value="1"/>
</dbReference>
<dbReference type="PANTHER" id="PTHR47738:SF1">
    <property type="entry name" value="NITROGEN REGULATORY PROTEIN"/>
    <property type="match status" value="1"/>
</dbReference>
<evidence type="ECO:0000259" key="1">
    <source>
        <dbReference type="PROSITE" id="PS51094"/>
    </source>
</evidence>
<dbReference type="InterPro" id="IPR002178">
    <property type="entry name" value="PTS_EIIA_type-2_dom"/>
</dbReference>
<evidence type="ECO:0000313" key="2">
    <source>
        <dbReference type="EMBL" id="PDH33034.1"/>
    </source>
</evidence>